<evidence type="ECO:0000256" key="4">
    <source>
        <dbReference type="ARBA" id="ARBA00014971"/>
    </source>
</evidence>
<proteinExistence type="inferred from homology"/>
<dbReference type="EMBL" id="ML119712">
    <property type="protein sequence ID" value="RPA78388.1"/>
    <property type="molecule type" value="Genomic_DNA"/>
</dbReference>
<keyword evidence="8" id="KW-1185">Reference proteome</keyword>
<dbReference type="GO" id="GO:0005737">
    <property type="term" value="C:cytoplasm"/>
    <property type="evidence" value="ECO:0007669"/>
    <property type="project" value="UniProtKB-SubCell"/>
</dbReference>
<gene>
    <name evidence="7" type="ORF">BJ508DRAFT_212071</name>
</gene>
<sequence length="135" mass="15134">MRPPANITSDDLLFVHREQAQLGISPSSSSQGSSSGITIDPVSLAKLNSHFDGLLLAISSKIDQLTSQTKESTQQQAYRANAMVDYAAREMDQLTEIMRQCDELNTEMLKIQRVGEMVKGFRARIEALELRHNRR</sequence>
<dbReference type="STRING" id="1160509.A0A3N4I110"/>
<dbReference type="InterPro" id="IPR034455">
    <property type="entry name" value="CNL1"/>
</dbReference>
<protein>
    <recommendedName>
        <fullName evidence="4">Biogenesis of lysosome-related organelles complex 1 subunit CNL1</fullName>
    </recommendedName>
    <alternativeName>
        <fullName evidence="6">CNO-like protein 1</fullName>
    </alternativeName>
</protein>
<dbReference type="PANTHER" id="PTHR39145">
    <property type="entry name" value="BIOGENESIS OF LYSOSOME-RELATED ORGANELLES COMPLEX 1 SUBUNIT CNL1"/>
    <property type="match status" value="1"/>
</dbReference>
<reference evidence="7 8" key="1">
    <citation type="journal article" date="2018" name="Nat. Ecol. Evol.">
        <title>Pezizomycetes genomes reveal the molecular basis of ectomycorrhizal truffle lifestyle.</title>
        <authorList>
            <person name="Murat C."/>
            <person name="Payen T."/>
            <person name="Noel B."/>
            <person name="Kuo A."/>
            <person name="Morin E."/>
            <person name="Chen J."/>
            <person name="Kohler A."/>
            <person name="Krizsan K."/>
            <person name="Balestrini R."/>
            <person name="Da Silva C."/>
            <person name="Montanini B."/>
            <person name="Hainaut M."/>
            <person name="Levati E."/>
            <person name="Barry K.W."/>
            <person name="Belfiori B."/>
            <person name="Cichocki N."/>
            <person name="Clum A."/>
            <person name="Dockter R.B."/>
            <person name="Fauchery L."/>
            <person name="Guy J."/>
            <person name="Iotti M."/>
            <person name="Le Tacon F."/>
            <person name="Lindquist E.A."/>
            <person name="Lipzen A."/>
            <person name="Malagnac F."/>
            <person name="Mello A."/>
            <person name="Molinier V."/>
            <person name="Miyauchi S."/>
            <person name="Poulain J."/>
            <person name="Riccioni C."/>
            <person name="Rubini A."/>
            <person name="Sitrit Y."/>
            <person name="Splivallo R."/>
            <person name="Traeger S."/>
            <person name="Wang M."/>
            <person name="Zifcakova L."/>
            <person name="Wipf D."/>
            <person name="Zambonelli A."/>
            <person name="Paolocci F."/>
            <person name="Nowrousian M."/>
            <person name="Ottonello S."/>
            <person name="Baldrian P."/>
            <person name="Spatafora J.W."/>
            <person name="Henrissat B."/>
            <person name="Nagy L.G."/>
            <person name="Aury J.M."/>
            <person name="Wincker P."/>
            <person name="Grigoriev I.V."/>
            <person name="Bonfante P."/>
            <person name="Martin F.M."/>
        </authorList>
    </citation>
    <scope>NUCLEOTIDE SEQUENCE [LARGE SCALE GENOMIC DNA]</scope>
    <source>
        <strain evidence="7 8">RN42</strain>
    </source>
</reference>
<dbReference type="OrthoDB" id="5424991at2759"/>
<evidence type="ECO:0000313" key="8">
    <source>
        <dbReference type="Proteomes" id="UP000275078"/>
    </source>
</evidence>
<keyword evidence="5" id="KW-0963">Cytoplasm</keyword>
<organism evidence="7 8">
    <name type="scientific">Ascobolus immersus RN42</name>
    <dbReference type="NCBI Taxonomy" id="1160509"/>
    <lineage>
        <taxon>Eukaryota</taxon>
        <taxon>Fungi</taxon>
        <taxon>Dikarya</taxon>
        <taxon>Ascomycota</taxon>
        <taxon>Pezizomycotina</taxon>
        <taxon>Pezizomycetes</taxon>
        <taxon>Pezizales</taxon>
        <taxon>Ascobolaceae</taxon>
        <taxon>Ascobolus</taxon>
    </lineage>
</organism>
<evidence type="ECO:0000256" key="3">
    <source>
        <dbReference type="ARBA" id="ARBA00007289"/>
    </source>
</evidence>
<dbReference type="GO" id="GO:0031083">
    <property type="term" value="C:BLOC-1 complex"/>
    <property type="evidence" value="ECO:0007669"/>
    <property type="project" value="InterPro"/>
</dbReference>
<evidence type="ECO:0000256" key="2">
    <source>
        <dbReference type="ARBA" id="ARBA00004496"/>
    </source>
</evidence>
<comment type="similarity">
    <text evidence="3">Belongs to the BLOC1S4 family.</text>
</comment>
<comment type="function">
    <text evidence="1">Component of the biogenesis of lysosome-related organelles complex-1 (BLOC-1), a complex that is involved in endosomal cargo sorting.</text>
</comment>
<comment type="subcellular location">
    <subcellularLocation>
        <location evidence="2">Cytoplasm</location>
    </subcellularLocation>
</comment>
<accession>A0A3N4I110</accession>
<evidence type="ECO:0000256" key="5">
    <source>
        <dbReference type="ARBA" id="ARBA00022490"/>
    </source>
</evidence>
<evidence type="ECO:0000256" key="6">
    <source>
        <dbReference type="ARBA" id="ARBA00029995"/>
    </source>
</evidence>
<dbReference type="PANTHER" id="PTHR39145:SF1">
    <property type="entry name" value="BIOGENESIS OF LYSOSOME-RELATED ORGANELLES COMPLEX 1 SUBUNIT CNL1"/>
    <property type="match status" value="1"/>
</dbReference>
<dbReference type="AlphaFoldDB" id="A0A3N4I110"/>
<dbReference type="GO" id="GO:0007032">
    <property type="term" value="P:endosome organization"/>
    <property type="evidence" value="ECO:0007669"/>
    <property type="project" value="TreeGrafter"/>
</dbReference>
<name>A0A3N4I110_ASCIM</name>
<dbReference type="Proteomes" id="UP000275078">
    <property type="component" value="Unassembled WGS sequence"/>
</dbReference>
<evidence type="ECO:0000313" key="7">
    <source>
        <dbReference type="EMBL" id="RPA78388.1"/>
    </source>
</evidence>
<evidence type="ECO:0000256" key="1">
    <source>
        <dbReference type="ARBA" id="ARBA00003807"/>
    </source>
</evidence>